<dbReference type="EMBL" id="GGEC01077380">
    <property type="protein sequence ID" value="MBX57864.1"/>
    <property type="molecule type" value="Transcribed_RNA"/>
</dbReference>
<accession>A0A2P2PT01</accession>
<sequence>MKESVMVMCFKPIKSRFLKSLHPALYILHLL</sequence>
<reference evidence="1" key="1">
    <citation type="submission" date="2018-02" db="EMBL/GenBank/DDBJ databases">
        <title>Rhizophora mucronata_Transcriptome.</title>
        <authorList>
            <person name="Meera S.P."/>
            <person name="Sreeshan A."/>
            <person name="Augustine A."/>
        </authorList>
    </citation>
    <scope>NUCLEOTIDE SEQUENCE</scope>
    <source>
        <tissue evidence="1">Leaf</tissue>
    </source>
</reference>
<evidence type="ECO:0000313" key="1">
    <source>
        <dbReference type="EMBL" id="MBX57864.1"/>
    </source>
</evidence>
<name>A0A2P2PT01_RHIMU</name>
<organism evidence="1">
    <name type="scientific">Rhizophora mucronata</name>
    <name type="common">Asiatic mangrove</name>
    <dbReference type="NCBI Taxonomy" id="61149"/>
    <lineage>
        <taxon>Eukaryota</taxon>
        <taxon>Viridiplantae</taxon>
        <taxon>Streptophyta</taxon>
        <taxon>Embryophyta</taxon>
        <taxon>Tracheophyta</taxon>
        <taxon>Spermatophyta</taxon>
        <taxon>Magnoliopsida</taxon>
        <taxon>eudicotyledons</taxon>
        <taxon>Gunneridae</taxon>
        <taxon>Pentapetalae</taxon>
        <taxon>rosids</taxon>
        <taxon>fabids</taxon>
        <taxon>Malpighiales</taxon>
        <taxon>Rhizophoraceae</taxon>
        <taxon>Rhizophora</taxon>
    </lineage>
</organism>
<dbReference type="AlphaFoldDB" id="A0A2P2PT01"/>
<proteinExistence type="predicted"/>
<protein>
    <submittedName>
        <fullName evidence="1">Uncharacterized protein</fullName>
    </submittedName>
</protein>